<accession>A0A0E9PB28</accession>
<evidence type="ECO:0000313" key="1">
    <source>
        <dbReference type="EMBL" id="JAH01063.1"/>
    </source>
</evidence>
<reference evidence="1" key="2">
    <citation type="journal article" date="2015" name="Fish Shellfish Immunol.">
        <title>Early steps in the European eel (Anguilla anguilla)-Vibrio vulnificus interaction in the gills: Role of the RtxA13 toxin.</title>
        <authorList>
            <person name="Callol A."/>
            <person name="Pajuelo D."/>
            <person name="Ebbesson L."/>
            <person name="Teles M."/>
            <person name="MacKenzie S."/>
            <person name="Amaro C."/>
        </authorList>
    </citation>
    <scope>NUCLEOTIDE SEQUENCE</scope>
</reference>
<name>A0A0E9PB28_ANGAN</name>
<organism evidence="1">
    <name type="scientific">Anguilla anguilla</name>
    <name type="common">European freshwater eel</name>
    <name type="synonym">Muraena anguilla</name>
    <dbReference type="NCBI Taxonomy" id="7936"/>
    <lineage>
        <taxon>Eukaryota</taxon>
        <taxon>Metazoa</taxon>
        <taxon>Chordata</taxon>
        <taxon>Craniata</taxon>
        <taxon>Vertebrata</taxon>
        <taxon>Euteleostomi</taxon>
        <taxon>Actinopterygii</taxon>
        <taxon>Neopterygii</taxon>
        <taxon>Teleostei</taxon>
        <taxon>Anguilliformes</taxon>
        <taxon>Anguillidae</taxon>
        <taxon>Anguilla</taxon>
    </lineage>
</organism>
<sequence>MMSQRLLKRIMYGGKSIASLVFILLQYDGKRKKGRLVTASFMICIQQITGKPQAISID</sequence>
<reference evidence="1" key="1">
    <citation type="submission" date="2014-11" db="EMBL/GenBank/DDBJ databases">
        <authorList>
            <person name="Amaro Gonzalez C."/>
        </authorList>
    </citation>
    <scope>NUCLEOTIDE SEQUENCE</scope>
</reference>
<dbReference type="AlphaFoldDB" id="A0A0E9PB28"/>
<proteinExistence type="predicted"/>
<protein>
    <submittedName>
        <fullName evidence="1">Uncharacterized protein</fullName>
    </submittedName>
</protein>
<dbReference type="EMBL" id="GBXM01107514">
    <property type="protein sequence ID" value="JAH01063.1"/>
    <property type="molecule type" value="Transcribed_RNA"/>
</dbReference>